<comment type="caution">
    <text evidence="1">The sequence shown here is derived from an EMBL/GenBank/DDBJ whole genome shotgun (WGS) entry which is preliminary data.</text>
</comment>
<evidence type="ECO:0000313" key="2">
    <source>
        <dbReference type="Proteomes" id="UP000325313"/>
    </source>
</evidence>
<accession>A0A5B0N5C4</accession>
<sequence>MSTIKQVTPGQQTGVGRVAERRSTRNLLGRALLLTPAESPLGWLWGHTDDVTCGSQTGWSTDSSTQSRSHISDNGFLTQRSLKCSGGVQQFPESLRSRAPGI</sequence>
<proteinExistence type="predicted"/>
<protein>
    <submittedName>
        <fullName evidence="1">Uncharacterized protein</fullName>
    </submittedName>
</protein>
<dbReference type="AlphaFoldDB" id="A0A5B0N5C4"/>
<organism evidence="1 2">
    <name type="scientific">Puccinia graminis f. sp. tritici</name>
    <dbReference type="NCBI Taxonomy" id="56615"/>
    <lineage>
        <taxon>Eukaryota</taxon>
        <taxon>Fungi</taxon>
        <taxon>Dikarya</taxon>
        <taxon>Basidiomycota</taxon>
        <taxon>Pucciniomycotina</taxon>
        <taxon>Pucciniomycetes</taxon>
        <taxon>Pucciniales</taxon>
        <taxon>Pucciniaceae</taxon>
        <taxon>Puccinia</taxon>
    </lineage>
</organism>
<name>A0A5B0N5C4_PUCGR</name>
<reference evidence="1 2" key="1">
    <citation type="submission" date="2019-05" db="EMBL/GenBank/DDBJ databases">
        <title>Emergence of the Ug99 lineage of the wheat stem rust pathogen through somatic hybridization.</title>
        <authorList>
            <person name="Li F."/>
            <person name="Upadhyaya N.M."/>
            <person name="Sperschneider J."/>
            <person name="Matny O."/>
            <person name="Nguyen-Phuc H."/>
            <person name="Mago R."/>
            <person name="Raley C."/>
            <person name="Miller M.E."/>
            <person name="Silverstein K.A.T."/>
            <person name="Henningsen E."/>
            <person name="Hirsch C.D."/>
            <person name="Visser B."/>
            <person name="Pretorius Z.A."/>
            <person name="Steffenson B.J."/>
            <person name="Schwessinger B."/>
            <person name="Dodds P.N."/>
            <person name="Figueroa M."/>
        </authorList>
    </citation>
    <scope>NUCLEOTIDE SEQUENCE [LARGE SCALE GENOMIC DNA]</scope>
    <source>
        <strain evidence="1 2">Ug99</strain>
    </source>
</reference>
<evidence type="ECO:0000313" key="1">
    <source>
        <dbReference type="EMBL" id="KAA1083330.1"/>
    </source>
</evidence>
<dbReference type="EMBL" id="VDEP01000438">
    <property type="protein sequence ID" value="KAA1083330.1"/>
    <property type="molecule type" value="Genomic_DNA"/>
</dbReference>
<dbReference type="Proteomes" id="UP000325313">
    <property type="component" value="Unassembled WGS sequence"/>
</dbReference>
<gene>
    <name evidence="1" type="ORF">PGTUg99_028838</name>
</gene>